<dbReference type="PROSITE" id="PS51257">
    <property type="entry name" value="PROKAR_LIPOPROTEIN"/>
    <property type="match status" value="1"/>
</dbReference>
<evidence type="ECO:0000313" key="6">
    <source>
        <dbReference type="Proteomes" id="UP001299235"/>
    </source>
</evidence>
<reference evidence="5 6" key="1">
    <citation type="submission" date="2021-10" db="EMBL/GenBank/DDBJ databases">
        <title>Anaerobic single-cell dispensing facilitates the cultivation of human gut bacteria.</title>
        <authorList>
            <person name="Afrizal A."/>
        </authorList>
    </citation>
    <scope>NUCLEOTIDE SEQUENCE [LARGE SCALE GENOMIC DNA]</scope>
    <source>
        <strain evidence="5 6">CLA-AA-H246</strain>
    </source>
</reference>
<dbReference type="Gene3D" id="3.40.190.10">
    <property type="entry name" value="Periplasmic binding protein-like II"/>
    <property type="match status" value="2"/>
</dbReference>
<evidence type="ECO:0000256" key="1">
    <source>
        <dbReference type="ARBA" id="ARBA00009175"/>
    </source>
</evidence>
<evidence type="ECO:0000256" key="3">
    <source>
        <dbReference type="ARBA" id="ARBA00022729"/>
    </source>
</evidence>
<comment type="similarity">
    <text evidence="1">Belongs to the bacterial solute-binding protein ModA family.</text>
</comment>
<accession>A0ABS8EUZ5</accession>
<dbReference type="NCBIfam" id="TIGR01256">
    <property type="entry name" value="modA"/>
    <property type="match status" value="1"/>
</dbReference>
<dbReference type="PANTHER" id="PTHR30632:SF0">
    <property type="entry name" value="SULFATE-BINDING PROTEIN"/>
    <property type="match status" value="1"/>
</dbReference>
<dbReference type="RefSeq" id="WP_248835237.1">
    <property type="nucleotide sequence ID" value="NZ_JAJEQE010000018.1"/>
</dbReference>
<dbReference type="Proteomes" id="UP001299235">
    <property type="component" value="Unassembled WGS sequence"/>
</dbReference>
<name>A0ABS8EUZ5_9FIRM</name>
<organism evidence="5 6">
    <name type="scientific">Hominisplanchenecus faecis</name>
    <dbReference type="NCBI Taxonomy" id="2885351"/>
    <lineage>
        <taxon>Bacteria</taxon>
        <taxon>Bacillati</taxon>
        <taxon>Bacillota</taxon>
        <taxon>Clostridia</taxon>
        <taxon>Lachnospirales</taxon>
        <taxon>Lachnospiraceae</taxon>
        <taxon>Hominisplanchenecus</taxon>
    </lineage>
</organism>
<dbReference type="InterPro" id="IPR050682">
    <property type="entry name" value="ModA/WtpA"/>
</dbReference>
<dbReference type="PANTHER" id="PTHR30632">
    <property type="entry name" value="MOLYBDATE-BINDING PERIPLASMIC PROTEIN"/>
    <property type="match status" value="1"/>
</dbReference>
<keyword evidence="3 4" id="KW-0732">Signal</keyword>
<dbReference type="SUPFAM" id="SSF53850">
    <property type="entry name" value="Periplasmic binding protein-like II"/>
    <property type="match status" value="1"/>
</dbReference>
<evidence type="ECO:0000313" key="5">
    <source>
        <dbReference type="EMBL" id="MCC2148980.1"/>
    </source>
</evidence>
<keyword evidence="6" id="KW-1185">Reference proteome</keyword>
<evidence type="ECO:0000256" key="4">
    <source>
        <dbReference type="SAM" id="SignalP"/>
    </source>
</evidence>
<feature type="chain" id="PRO_5045562315" evidence="4">
    <location>
        <begin position="23"/>
        <end position="281"/>
    </location>
</feature>
<protein>
    <submittedName>
        <fullName evidence="5">Molybdate ABC transporter substrate-binding protein</fullName>
    </submittedName>
</protein>
<dbReference type="EMBL" id="JAJEQE010000018">
    <property type="protein sequence ID" value="MCC2148980.1"/>
    <property type="molecule type" value="Genomic_DNA"/>
</dbReference>
<dbReference type="InterPro" id="IPR005950">
    <property type="entry name" value="ModA"/>
</dbReference>
<comment type="caution">
    <text evidence="5">The sequence shown here is derived from an EMBL/GenBank/DDBJ whole genome shotgun (WGS) entry which is preliminary data.</text>
</comment>
<sequence>MKKTIAVTFAIVSLATAGVLLAGCGSKEKKTEVTVFAAKSLNGVMDELCEKYNSEHPNVTFQTNYDSSGTLMTQIKEGAKCNIFFSAGVSQMDELQAGFDGGDIVEGSRRDLLNNQVCLVTWKGSDTKVTDFSNLSLAKNMALADQTVPVGQYTRKALINAGMAGSEYTEVDQLTDDVISKALGGLEINNCANVGAVASAVAEGANEVGTVYYSDTFGYEDQLDIIEQLPNSLTGDVIYPVAAVESDNISNEELEASEDFLTYLQSEEAVKLFEKYHFTVQ</sequence>
<dbReference type="PIRSF" id="PIRSF004846">
    <property type="entry name" value="ModA"/>
    <property type="match status" value="1"/>
</dbReference>
<gene>
    <name evidence="5" type="primary">modA</name>
    <name evidence="5" type="ORF">LKD42_06885</name>
</gene>
<dbReference type="Pfam" id="PF13531">
    <property type="entry name" value="SBP_bac_11"/>
    <property type="match status" value="1"/>
</dbReference>
<keyword evidence="2" id="KW-0479">Metal-binding</keyword>
<evidence type="ECO:0000256" key="2">
    <source>
        <dbReference type="ARBA" id="ARBA00022723"/>
    </source>
</evidence>
<proteinExistence type="inferred from homology"/>
<feature type="signal peptide" evidence="4">
    <location>
        <begin position="1"/>
        <end position="22"/>
    </location>
</feature>